<evidence type="ECO:0000313" key="5">
    <source>
        <dbReference type="Proteomes" id="UP001597187"/>
    </source>
</evidence>
<accession>A0ABD6AV59</accession>
<dbReference type="Gene3D" id="3.40.1550.10">
    <property type="entry name" value="CheC-like"/>
    <property type="match status" value="1"/>
</dbReference>
<dbReference type="SUPFAM" id="SSF103039">
    <property type="entry name" value="CheC-like"/>
    <property type="match status" value="1"/>
</dbReference>
<dbReference type="EMBL" id="JBHUDC010000003">
    <property type="protein sequence ID" value="MFD1512774.1"/>
    <property type="molecule type" value="Genomic_DNA"/>
</dbReference>
<dbReference type="Proteomes" id="UP001597187">
    <property type="component" value="Unassembled WGS sequence"/>
</dbReference>
<gene>
    <name evidence="4" type="ORF">ACFSBT_05690</name>
</gene>
<dbReference type="Pfam" id="PF04509">
    <property type="entry name" value="CheC"/>
    <property type="match status" value="1"/>
</dbReference>
<feature type="domain" description="CheC-like protein" evidence="3">
    <location>
        <begin position="118"/>
        <end position="152"/>
    </location>
</feature>
<protein>
    <submittedName>
        <fullName evidence="4">Chemotaxis protein CheC</fullName>
    </submittedName>
</protein>
<dbReference type="InterPro" id="IPR028976">
    <property type="entry name" value="CheC-like_sf"/>
</dbReference>
<evidence type="ECO:0000313" key="4">
    <source>
        <dbReference type="EMBL" id="MFD1512774.1"/>
    </source>
</evidence>
<dbReference type="GO" id="GO:0006935">
    <property type="term" value="P:chemotaxis"/>
    <property type="evidence" value="ECO:0007669"/>
    <property type="project" value="UniProtKB-KW"/>
</dbReference>
<dbReference type="GO" id="GO:0016787">
    <property type="term" value="F:hydrolase activity"/>
    <property type="evidence" value="ECO:0007669"/>
    <property type="project" value="UniProtKB-KW"/>
</dbReference>
<organism evidence="4 5">
    <name type="scientific">Halomarina rubra</name>
    <dbReference type="NCBI Taxonomy" id="2071873"/>
    <lineage>
        <taxon>Archaea</taxon>
        <taxon>Methanobacteriati</taxon>
        <taxon>Methanobacteriota</taxon>
        <taxon>Stenosarchaea group</taxon>
        <taxon>Halobacteria</taxon>
        <taxon>Halobacteriales</taxon>
        <taxon>Natronomonadaceae</taxon>
        <taxon>Halomarina</taxon>
    </lineage>
</organism>
<dbReference type="PANTHER" id="PTHR43693:SF1">
    <property type="entry name" value="PROTEIN PHOSPHATASE CHEZ"/>
    <property type="match status" value="1"/>
</dbReference>
<dbReference type="InterPro" id="IPR007597">
    <property type="entry name" value="CheC"/>
</dbReference>
<name>A0ABD6AV59_9EURY</name>
<keyword evidence="1" id="KW-0145">Chemotaxis</keyword>
<keyword evidence="2" id="KW-0378">Hydrolase</keyword>
<dbReference type="PANTHER" id="PTHR43693">
    <property type="entry name" value="PROTEIN PHOSPHATASE CHEZ"/>
    <property type="match status" value="1"/>
</dbReference>
<proteinExistence type="predicted"/>
<comment type="caution">
    <text evidence="4">The sequence shown here is derived from an EMBL/GenBank/DDBJ whole genome shotgun (WGS) entry which is preliminary data.</text>
</comment>
<evidence type="ECO:0000256" key="2">
    <source>
        <dbReference type="ARBA" id="ARBA00022801"/>
    </source>
</evidence>
<evidence type="ECO:0000256" key="1">
    <source>
        <dbReference type="ARBA" id="ARBA00022500"/>
    </source>
</evidence>
<dbReference type="RefSeq" id="WP_250872753.1">
    <property type="nucleotide sequence ID" value="NZ_JALXFV010000003.1"/>
</dbReference>
<keyword evidence="5" id="KW-1185">Reference proteome</keyword>
<dbReference type="AlphaFoldDB" id="A0ABD6AV59"/>
<sequence>MSKTSNPNRPSQRHQIDMKSLAVLNRLGDIGIGGIEQRLQGLKHDANVVSEQVAHGFARRDLLDVTFEDTERVGVKMKLPGAPFGFAVVWFPMASANNAARMMLQEGLAPGETPSHKMARSAITELGAMVAAGFVDAWADTFEQEIDVGAPSPVQATEQALVNTVLDEGEDLGLYVSSAVRLPAYDISLNVLLFPRNAVMLKILDRIDVRRVRP</sequence>
<dbReference type="InterPro" id="IPR050992">
    <property type="entry name" value="CheZ_family_phosphatases"/>
</dbReference>
<evidence type="ECO:0000259" key="3">
    <source>
        <dbReference type="Pfam" id="PF04509"/>
    </source>
</evidence>
<reference evidence="4 5" key="1">
    <citation type="journal article" date="2019" name="Int. J. Syst. Evol. Microbiol.">
        <title>The Global Catalogue of Microorganisms (GCM) 10K type strain sequencing project: providing services to taxonomists for standard genome sequencing and annotation.</title>
        <authorList>
            <consortium name="The Broad Institute Genomics Platform"/>
            <consortium name="The Broad Institute Genome Sequencing Center for Infectious Disease"/>
            <person name="Wu L."/>
            <person name="Ma J."/>
        </authorList>
    </citation>
    <scope>NUCLEOTIDE SEQUENCE [LARGE SCALE GENOMIC DNA]</scope>
    <source>
        <strain evidence="4 5">CGMCC 1.12563</strain>
    </source>
</reference>